<keyword evidence="2" id="KW-0732">Signal</keyword>
<feature type="signal peptide" evidence="2">
    <location>
        <begin position="1"/>
        <end position="17"/>
    </location>
</feature>
<dbReference type="Proteomes" id="UP000238823">
    <property type="component" value="Unassembled WGS sequence"/>
</dbReference>
<evidence type="ECO:0000256" key="2">
    <source>
        <dbReference type="SAM" id="SignalP"/>
    </source>
</evidence>
<evidence type="ECO:0000313" key="3">
    <source>
        <dbReference type="EMBL" id="PRP96396.1"/>
    </source>
</evidence>
<accession>A0A2S9XU55</accession>
<proteinExistence type="predicted"/>
<dbReference type="OrthoDB" id="5526045at2"/>
<feature type="region of interest" description="Disordered" evidence="1">
    <location>
        <begin position="26"/>
        <end position="76"/>
    </location>
</feature>
<protein>
    <submittedName>
        <fullName evidence="3">Uncharacterized protein</fullName>
    </submittedName>
</protein>
<dbReference type="AlphaFoldDB" id="A0A2S9XU55"/>
<dbReference type="EMBL" id="PVNL01000135">
    <property type="protein sequence ID" value="PRP96396.1"/>
    <property type="molecule type" value="Genomic_DNA"/>
</dbReference>
<organism evidence="3 4">
    <name type="scientific">Enhygromyxa salina</name>
    <dbReference type="NCBI Taxonomy" id="215803"/>
    <lineage>
        <taxon>Bacteria</taxon>
        <taxon>Pseudomonadati</taxon>
        <taxon>Myxococcota</taxon>
        <taxon>Polyangia</taxon>
        <taxon>Nannocystales</taxon>
        <taxon>Nannocystaceae</taxon>
        <taxon>Enhygromyxa</taxon>
    </lineage>
</organism>
<evidence type="ECO:0000256" key="1">
    <source>
        <dbReference type="SAM" id="MobiDB-lite"/>
    </source>
</evidence>
<gene>
    <name evidence="3" type="ORF">ENSA7_72110</name>
</gene>
<dbReference type="RefSeq" id="WP_106093991.1">
    <property type="nucleotide sequence ID" value="NZ_PVNL01000135.1"/>
</dbReference>
<evidence type="ECO:0000313" key="4">
    <source>
        <dbReference type="Proteomes" id="UP000238823"/>
    </source>
</evidence>
<feature type="chain" id="PRO_5015500262" evidence="2">
    <location>
        <begin position="18"/>
        <end position="218"/>
    </location>
</feature>
<reference evidence="3 4" key="1">
    <citation type="submission" date="2018-03" db="EMBL/GenBank/DDBJ databases">
        <title>Draft Genome Sequences of the Obligatory Marine Myxobacteria Enhygromyxa salina SWB007.</title>
        <authorList>
            <person name="Poehlein A."/>
            <person name="Moghaddam J.A."/>
            <person name="Harms H."/>
            <person name="Alanjari M."/>
            <person name="Koenig G.M."/>
            <person name="Daniel R."/>
            <person name="Schaeberle T.F."/>
        </authorList>
    </citation>
    <scope>NUCLEOTIDE SEQUENCE [LARGE SCALE GENOMIC DNA]</scope>
    <source>
        <strain evidence="3 4">SWB007</strain>
    </source>
</reference>
<comment type="caution">
    <text evidence="3">The sequence shown here is derived from an EMBL/GenBank/DDBJ whole genome shotgun (WGS) entry which is preliminary data.</text>
</comment>
<name>A0A2S9XU55_9BACT</name>
<sequence>MSRFTQVCLGLMVLALAALFMWPDRSPGPQQAEPVADRADPAGPQAASKSATRTIERPPSQAKAPPSEPTPQDARVAREQLRASILAQQARRANEPAPARPDRAEPVEAAAPTGELRNRIGGHEDLLAQLNTDFMPLAGECIDAARERDPDLGGMLTVNVEIMSDEELGSIVETVEFGDQDGINDEELRTCIRETTLSMILPEAPTGQEQFMLTLPLE</sequence>